<keyword evidence="3" id="KW-1185">Reference proteome</keyword>
<dbReference type="InterPro" id="IPR006311">
    <property type="entry name" value="TAT_signal"/>
</dbReference>
<dbReference type="PROSITE" id="PS51257">
    <property type="entry name" value="PROKAR_LIPOPROTEIN"/>
    <property type="match status" value="1"/>
</dbReference>
<proteinExistence type="predicted"/>
<dbReference type="OrthoDB" id="201787at2157"/>
<name>A0A1I0NVM5_9EURY</name>
<accession>A0A1I0NVM5</accession>
<dbReference type="EMBL" id="FOJA01000001">
    <property type="protein sequence ID" value="SEW05741.1"/>
    <property type="molecule type" value="Genomic_DNA"/>
</dbReference>
<dbReference type="RefSeq" id="WP_089668430.1">
    <property type="nucleotide sequence ID" value="NZ_FOJA01000001.1"/>
</dbReference>
<dbReference type="STRING" id="355548.SAMN04487945_1184"/>
<reference evidence="2 3" key="1">
    <citation type="submission" date="2016-10" db="EMBL/GenBank/DDBJ databases">
        <authorList>
            <person name="de Groot N.N."/>
        </authorList>
    </citation>
    <scope>NUCLEOTIDE SEQUENCE [LARGE SCALE GENOMIC DNA]</scope>
    <source>
        <strain evidence="2 3">CGMCC 1.5337</strain>
    </source>
</reference>
<evidence type="ECO:0000313" key="3">
    <source>
        <dbReference type="Proteomes" id="UP000198518"/>
    </source>
</evidence>
<dbReference type="PROSITE" id="PS51318">
    <property type="entry name" value="TAT"/>
    <property type="match status" value="1"/>
</dbReference>
<dbReference type="Proteomes" id="UP000198518">
    <property type="component" value="Unassembled WGS sequence"/>
</dbReference>
<gene>
    <name evidence="2" type="ORF">SAMN04487945_1184</name>
</gene>
<evidence type="ECO:0000256" key="1">
    <source>
        <dbReference type="SAM" id="MobiDB-lite"/>
    </source>
</evidence>
<dbReference type="AlphaFoldDB" id="A0A1I0NVM5"/>
<protein>
    <submittedName>
        <fullName evidence="2">Uncharacterized protein</fullName>
    </submittedName>
</protein>
<evidence type="ECO:0000313" key="2">
    <source>
        <dbReference type="EMBL" id="SEW05741.1"/>
    </source>
</evidence>
<organism evidence="2 3">
    <name type="scientific">Halobacterium jilantaiense</name>
    <dbReference type="NCBI Taxonomy" id="355548"/>
    <lineage>
        <taxon>Archaea</taxon>
        <taxon>Methanobacteriati</taxon>
        <taxon>Methanobacteriota</taxon>
        <taxon>Stenosarchaea group</taxon>
        <taxon>Halobacteria</taxon>
        <taxon>Halobacteriales</taxon>
        <taxon>Halobacteriaceae</taxon>
        <taxon>Halobacterium</taxon>
    </lineage>
</organism>
<feature type="region of interest" description="Disordered" evidence="1">
    <location>
        <begin position="24"/>
        <end position="54"/>
    </location>
</feature>
<sequence>MQERPSRRSVLASAGGLALAGLAGCTGDGGSDDATTSDSTATEQPATTADDTPSVDWDEVADFRTWLTEYSTLPSSNARFDYQSVGLESVVGVGRTSVFDLAPEDADGALVQSGNTILLGAFDADALVADVEASADYERTGEHEGYRTAEATETDSELAIGEDAVLAGSDLSVWVDTHLGERERLEETAPVFTHILRRLPHRGLVSAQYGAPAGGEIDAEEIDAWGTSMASLESGEGAWVYALEPDTSDAAVDELAAELGESAFTEEITSQRRDGRFVTFEATMPTPD</sequence>
<feature type="compositionally biased region" description="Low complexity" evidence="1">
    <location>
        <begin position="32"/>
        <end position="42"/>
    </location>
</feature>